<keyword evidence="3" id="KW-1185">Reference proteome</keyword>
<dbReference type="Proteomes" id="UP000052978">
    <property type="component" value="Unassembled WGS sequence"/>
</dbReference>
<protein>
    <submittedName>
        <fullName evidence="2">Uncharacterized protein</fullName>
    </submittedName>
</protein>
<dbReference type="EMBL" id="KE162024">
    <property type="protein sequence ID" value="EPQ06520.1"/>
    <property type="molecule type" value="Genomic_DNA"/>
</dbReference>
<sequence length="118" mass="12291">MLPPAGPCTGAPRAGTGGQHSSARDQGDAHKGKTREHSCLQGHLSAANSSSPPFWESVTFLISTPGLQPTVHLSFSKSLGQLGDHAPYPLLALCRVLVSENRPLGVSGGGRRQLELGE</sequence>
<evidence type="ECO:0000313" key="3">
    <source>
        <dbReference type="Proteomes" id="UP000052978"/>
    </source>
</evidence>
<reference evidence="2 3" key="1">
    <citation type="journal article" date="2013" name="Nat. Commun.">
        <title>Genome analysis reveals insights into physiology and longevity of the Brandt's bat Myotis brandtii.</title>
        <authorList>
            <person name="Seim I."/>
            <person name="Fang X."/>
            <person name="Xiong Z."/>
            <person name="Lobanov A.V."/>
            <person name="Huang Z."/>
            <person name="Ma S."/>
            <person name="Feng Y."/>
            <person name="Turanov A.A."/>
            <person name="Zhu Y."/>
            <person name="Lenz T.L."/>
            <person name="Gerashchenko M.V."/>
            <person name="Fan D."/>
            <person name="Hee Yim S."/>
            <person name="Yao X."/>
            <person name="Jordan D."/>
            <person name="Xiong Y."/>
            <person name="Ma Y."/>
            <person name="Lyapunov A.N."/>
            <person name="Chen G."/>
            <person name="Kulakova O.I."/>
            <person name="Sun Y."/>
            <person name="Lee S.G."/>
            <person name="Bronson R.T."/>
            <person name="Moskalev A.A."/>
            <person name="Sunyaev S.R."/>
            <person name="Zhang G."/>
            <person name="Krogh A."/>
            <person name="Wang J."/>
            <person name="Gladyshev V.N."/>
        </authorList>
    </citation>
    <scope>NUCLEOTIDE SEQUENCE [LARGE SCALE GENOMIC DNA]</scope>
</reference>
<organism evidence="2 3">
    <name type="scientific">Myotis brandtii</name>
    <name type="common">Brandt's bat</name>
    <dbReference type="NCBI Taxonomy" id="109478"/>
    <lineage>
        <taxon>Eukaryota</taxon>
        <taxon>Metazoa</taxon>
        <taxon>Chordata</taxon>
        <taxon>Craniata</taxon>
        <taxon>Vertebrata</taxon>
        <taxon>Euteleostomi</taxon>
        <taxon>Mammalia</taxon>
        <taxon>Eutheria</taxon>
        <taxon>Laurasiatheria</taxon>
        <taxon>Chiroptera</taxon>
        <taxon>Yangochiroptera</taxon>
        <taxon>Vespertilionidae</taxon>
        <taxon>Myotis</taxon>
    </lineage>
</organism>
<dbReference type="AlphaFoldDB" id="S7MT72"/>
<feature type="compositionally biased region" description="Basic and acidic residues" evidence="1">
    <location>
        <begin position="22"/>
        <end position="38"/>
    </location>
</feature>
<name>S7MT72_MYOBR</name>
<accession>S7MT72</accession>
<evidence type="ECO:0000313" key="2">
    <source>
        <dbReference type="EMBL" id="EPQ06520.1"/>
    </source>
</evidence>
<feature type="region of interest" description="Disordered" evidence="1">
    <location>
        <begin position="1"/>
        <end position="52"/>
    </location>
</feature>
<gene>
    <name evidence="2" type="ORF">D623_10030712</name>
</gene>
<evidence type="ECO:0000256" key="1">
    <source>
        <dbReference type="SAM" id="MobiDB-lite"/>
    </source>
</evidence>
<proteinExistence type="predicted"/>